<evidence type="ECO:0000256" key="5">
    <source>
        <dbReference type="PROSITE-ProRule" id="PRU00239"/>
    </source>
</evidence>
<dbReference type="PANTHER" id="PTHR10183">
    <property type="entry name" value="CALPAIN"/>
    <property type="match status" value="1"/>
</dbReference>
<dbReference type="Proteomes" id="UP001523219">
    <property type="component" value="Unassembled WGS sequence"/>
</dbReference>
<protein>
    <submittedName>
        <fullName evidence="8">C2 family cysteine protease</fullName>
    </submittedName>
</protein>
<feature type="region of interest" description="Disordered" evidence="6">
    <location>
        <begin position="270"/>
        <end position="303"/>
    </location>
</feature>
<accession>A0ABT0ZC41</accession>
<feature type="compositionally biased region" description="Basic and acidic residues" evidence="6">
    <location>
        <begin position="191"/>
        <end position="209"/>
    </location>
</feature>
<dbReference type="InterPro" id="IPR038765">
    <property type="entry name" value="Papain-like_cys_pep_sf"/>
</dbReference>
<feature type="active site" evidence="5">
    <location>
        <position position="309"/>
    </location>
</feature>
<feature type="compositionally biased region" description="Basic and acidic residues" evidence="6">
    <location>
        <begin position="61"/>
        <end position="72"/>
    </location>
</feature>
<evidence type="ECO:0000256" key="1">
    <source>
        <dbReference type="ARBA" id="ARBA00007623"/>
    </source>
</evidence>
<sequence length="553" mass="60399">MDTPDTTDVPDAMETPPSVDAPPTTEAPDPLDAPEPAEAADPDEAPAPTESPEQPALGETTPRDDAPAREAPEPFAAPEAVSAPESGFADHDEPSTPDVSETQSPTDDMDVPDPLEARNPFEVPNPERGENTAETAAVQSGYEGESLEAPEPPEPPDPLEAQERQDSADSLEIPKPAEPSDSGAASEPDEASERLEASRLSEGPERAEEVAPLEPFEAEQPEKSAIAPSEDTPVQGHIRDRIKSVFGDRSPQFREISELVDKPEFQVPERLLPPDRYGTPLDRPDGTRTPLFNGPPKREQTRQGALGDCGIIATLGAVAGHRPQDISNAIRENEDGTYEVHFHGAKSVGIGRYEPTGDSIRLTVTPDLPVYDEFPGMPVFADSVSTETAWAPIMEKAIAGLDQTWTDERRASWKVTHNRPDNLRTGYVRLDDGTKSDERAELLVQLTGLPAATWDVPTGYDYAGRKPERQVIDHFKEQLAGNFPIIVGSRRPKVNTQLPKGIVGGHAYEVTGVDDRRLIHLRNPYNRNHPTEPLTFKEFQTHFLPLYTTLEPK</sequence>
<evidence type="ECO:0000313" key="9">
    <source>
        <dbReference type="Proteomes" id="UP001523219"/>
    </source>
</evidence>
<evidence type="ECO:0000256" key="6">
    <source>
        <dbReference type="SAM" id="MobiDB-lite"/>
    </source>
</evidence>
<dbReference type="PROSITE" id="PS50203">
    <property type="entry name" value="CALPAIN_CAT"/>
    <property type="match status" value="1"/>
</dbReference>
<dbReference type="InterPro" id="IPR001300">
    <property type="entry name" value="Peptidase_C2_calpain_cat"/>
</dbReference>
<dbReference type="GO" id="GO:0006508">
    <property type="term" value="P:proteolysis"/>
    <property type="evidence" value="ECO:0007669"/>
    <property type="project" value="UniProtKB-KW"/>
</dbReference>
<evidence type="ECO:0000256" key="2">
    <source>
        <dbReference type="ARBA" id="ARBA00022670"/>
    </source>
</evidence>
<evidence type="ECO:0000259" key="7">
    <source>
        <dbReference type="PROSITE" id="PS50203"/>
    </source>
</evidence>
<dbReference type="EMBL" id="JAMWMR010000007">
    <property type="protein sequence ID" value="MCN9241344.1"/>
    <property type="molecule type" value="Genomic_DNA"/>
</dbReference>
<feature type="compositionally biased region" description="Low complexity" evidence="6">
    <location>
        <begin position="73"/>
        <end position="85"/>
    </location>
</feature>
<feature type="region of interest" description="Disordered" evidence="6">
    <location>
        <begin position="1"/>
        <end position="235"/>
    </location>
</feature>
<evidence type="ECO:0000313" key="8">
    <source>
        <dbReference type="EMBL" id="MCN9241344.1"/>
    </source>
</evidence>
<dbReference type="InterPro" id="IPR022684">
    <property type="entry name" value="Calpain_cysteine_protease"/>
</dbReference>
<keyword evidence="9" id="KW-1185">Reference proteome</keyword>
<keyword evidence="4 5" id="KW-0788">Thiol protease</keyword>
<feature type="active site" evidence="5">
    <location>
        <position position="523"/>
    </location>
</feature>
<keyword evidence="3 5" id="KW-0378">Hydrolase</keyword>
<gene>
    <name evidence="8" type="ORF">NGF19_11175</name>
</gene>
<feature type="domain" description="Calpain catalytic" evidence="7">
    <location>
        <begin position="264"/>
        <end position="525"/>
    </location>
</feature>
<proteinExistence type="inferred from homology"/>
<organism evidence="8 9">
    <name type="scientific">Streptomyces macrolidinus</name>
    <dbReference type="NCBI Taxonomy" id="2952607"/>
    <lineage>
        <taxon>Bacteria</taxon>
        <taxon>Bacillati</taxon>
        <taxon>Actinomycetota</taxon>
        <taxon>Actinomycetes</taxon>
        <taxon>Kitasatosporales</taxon>
        <taxon>Streptomycetaceae</taxon>
        <taxon>Streptomyces</taxon>
    </lineage>
</organism>
<feature type="compositionally biased region" description="Polar residues" evidence="6">
    <location>
        <begin position="97"/>
        <end position="106"/>
    </location>
</feature>
<evidence type="ECO:0000256" key="3">
    <source>
        <dbReference type="ARBA" id="ARBA00022801"/>
    </source>
</evidence>
<dbReference type="PANTHER" id="PTHR10183:SF379">
    <property type="entry name" value="CALPAIN-5"/>
    <property type="match status" value="1"/>
</dbReference>
<comment type="caution">
    <text evidence="8">The sequence shown here is derived from an EMBL/GenBank/DDBJ whole genome shotgun (WGS) entry which is preliminary data.</text>
</comment>
<reference evidence="8 9" key="1">
    <citation type="submission" date="2022-05" db="EMBL/GenBank/DDBJ databases">
        <title>Streptomyces sp. nov. RY43-2 isolated from soil of a peat swamp forest.</title>
        <authorList>
            <person name="Kanchanasin P."/>
            <person name="Tanasupawat S."/>
            <person name="Phongsopitanun W."/>
        </authorList>
    </citation>
    <scope>NUCLEOTIDE SEQUENCE [LARGE SCALE GENOMIC DNA]</scope>
    <source>
        <strain evidence="8 9">RY43-2</strain>
    </source>
</reference>
<name>A0ABT0ZC41_9ACTN</name>
<dbReference type="GO" id="GO:0008233">
    <property type="term" value="F:peptidase activity"/>
    <property type="evidence" value="ECO:0007669"/>
    <property type="project" value="UniProtKB-KW"/>
</dbReference>
<feature type="active site" evidence="5">
    <location>
        <position position="506"/>
    </location>
</feature>
<dbReference type="RefSeq" id="WP_252424524.1">
    <property type="nucleotide sequence ID" value="NZ_JAMWMR010000007.1"/>
</dbReference>
<dbReference type="SUPFAM" id="SSF54001">
    <property type="entry name" value="Cysteine proteinases"/>
    <property type="match status" value="1"/>
</dbReference>
<evidence type="ECO:0000256" key="4">
    <source>
        <dbReference type="ARBA" id="ARBA00022807"/>
    </source>
</evidence>
<comment type="similarity">
    <text evidence="1">Belongs to the peptidase C2 family.</text>
</comment>
<keyword evidence="2 5" id="KW-0645">Protease</keyword>
<feature type="compositionally biased region" description="Low complexity" evidence="6">
    <location>
        <begin position="26"/>
        <end position="37"/>
    </location>
</feature>